<proteinExistence type="inferred from homology"/>
<evidence type="ECO:0000313" key="12">
    <source>
        <dbReference type="Proteomes" id="UP001273136"/>
    </source>
</evidence>
<sequence>MQTFPLDDIKFNLDLTVSCGQAFRWRNWHGIWCAPSPYGDAEVWKVWQKGDVIFFDGMEEKDLIQYFSLDHDLDAILASIDCDPLIHDAIERCQGLRILRQDPWECLISYICSSCANIPGIQMRIENLAEKYGDEIFCDGKKYYSFPSPEKIAEADVCEIRSCKVGYRDAYICDAAAMAVTDSNWSEKIQSLPYRDAQKKLRELNGVGPKVADCVLLFAFEKFEAVPVDVWIERILRTKYVGGEKKLDYTKAGDYARDHFGPYAGYAQEYLFASREIISRKGE</sequence>
<dbReference type="InterPro" id="IPR012904">
    <property type="entry name" value="OGG_N"/>
</dbReference>
<accession>A0AAE4MD45</accession>
<keyword evidence="12" id="KW-1185">Reference proteome</keyword>
<dbReference type="AlphaFoldDB" id="A0AAE4MD45"/>
<evidence type="ECO:0000256" key="2">
    <source>
        <dbReference type="ARBA" id="ARBA00012720"/>
    </source>
</evidence>
<gene>
    <name evidence="11" type="ORF">McpAg1_11140</name>
</gene>
<evidence type="ECO:0000256" key="7">
    <source>
        <dbReference type="ARBA" id="ARBA00023268"/>
    </source>
</evidence>
<evidence type="ECO:0000256" key="3">
    <source>
        <dbReference type="ARBA" id="ARBA00022763"/>
    </source>
</evidence>
<evidence type="ECO:0000256" key="1">
    <source>
        <dbReference type="ARBA" id="ARBA00010679"/>
    </source>
</evidence>
<feature type="domain" description="HhH-GPD" evidence="10">
    <location>
        <begin position="112"/>
        <end position="276"/>
    </location>
</feature>
<dbReference type="PANTHER" id="PTHR10242:SF2">
    <property type="entry name" value="N-GLYCOSYLASE_DNA LYASE"/>
    <property type="match status" value="1"/>
</dbReference>
<dbReference type="GO" id="GO:0006284">
    <property type="term" value="P:base-excision repair"/>
    <property type="evidence" value="ECO:0007669"/>
    <property type="project" value="InterPro"/>
</dbReference>
<dbReference type="CDD" id="cd00056">
    <property type="entry name" value="ENDO3c"/>
    <property type="match status" value="1"/>
</dbReference>
<dbReference type="InterPro" id="IPR011257">
    <property type="entry name" value="DNA_glycosylase"/>
</dbReference>
<dbReference type="Pfam" id="PF00730">
    <property type="entry name" value="HhH-GPD"/>
    <property type="match status" value="1"/>
</dbReference>
<comment type="caution">
    <text evidence="11">The sequence shown here is derived from an EMBL/GenBank/DDBJ whole genome shotgun (WGS) entry which is preliminary data.</text>
</comment>
<evidence type="ECO:0000256" key="5">
    <source>
        <dbReference type="ARBA" id="ARBA00023204"/>
    </source>
</evidence>
<organism evidence="11 12">
    <name type="scientific">Methanorbis furvi</name>
    <dbReference type="NCBI Taxonomy" id="3028299"/>
    <lineage>
        <taxon>Archaea</taxon>
        <taxon>Methanobacteriati</taxon>
        <taxon>Methanobacteriota</taxon>
        <taxon>Stenosarchaea group</taxon>
        <taxon>Methanomicrobia</taxon>
        <taxon>Methanomicrobiales</taxon>
        <taxon>Methanocorpusculaceae</taxon>
        <taxon>Methanorbis</taxon>
    </lineage>
</organism>
<evidence type="ECO:0000256" key="9">
    <source>
        <dbReference type="ARBA" id="ARBA00044632"/>
    </source>
</evidence>
<dbReference type="GO" id="GO:0008534">
    <property type="term" value="F:oxidized purine nucleobase lesion DNA N-glycosylase activity"/>
    <property type="evidence" value="ECO:0007669"/>
    <property type="project" value="InterPro"/>
</dbReference>
<evidence type="ECO:0000256" key="4">
    <source>
        <dbReference type="ARBA" id="ARBA00022801"/>
    </source>
</evidence>
<dbReference type="PANTHER" id="PTHR10242">
    <property type="entry name" value="8-OXOGUANINE DNA GLYCOSYLASE"/>
    <property type="match status" value="1"/>
</dbReference>
<reference evidence="11" key="1">
    <citation type="submission" date="2023-06" db="EMBL/GenBank/DDBJ databases">
        <title>Genome sequence of Methancorpusculaceae sp. Ag1.</title>
        <authorList>
            <person name="Protasov E."/>
            <person name="Platt K."/>
            <person name="Poehlein A."/>
            <person name="Daniel R."/>
            <person name="Brune A."/>
        </authorList>
    </citation>
    <scope>NUCLEOTIDE SEQUENCE</scope>
    <source>
        <strain evidence="11">Ag1</strain>
    </source>
</reference>
<dbReference type="SMART" id="SM00478">
    <property type="entry name" value="ENDO3c"/>
    <property type="match status" value="1"/>
</dbReference>
<keyword evidence="3" id="KW-0227">DNA damage</keyword>
<dbReference type="GO" id="GO:0003684">
    <property type="term" value="F:damaged DNA binding"/>
    <property type="evidence" value="ECO:0007669"/>
    <property type="project" value="InterPro"/>
</dbReference>
<dbReference type="InterPro" id="IPR023170">
    <property type="entry name" value="HhH_base_excis_C"/>
</dbReference>
<dbReference type="Gene3D" id="1.10.1670.10">
    <property type="entry name" value="Helix-hairpin-Helix base-excision DNA repair enzymes (C-terminal)"/>
    <property type="match status" value="1"/>
</dbReference>
<keyword evidence="4" id="KW-0378">Hydrolase</keyword>
<name>A0AAE4MD45_9EURY</name>
<dbReference type="EC" id="4.2.99.18" evidence="2"/>
<dbReference type="Gene3D" id="3.30.310.260">
    <property type="match status" value="1"/>
</dbReference>
<comment type="catalytic activity">
    <reaction evidence="9">
        <text>2'-deoxyribonucleotide-(2'-deoxyribose 5'-phosphate)-2'-deoxyribonucleotide-DNA = a 3'-end 2'-deoxyribonucleotide-(2,3-dehydro-2,3-deoxyribose 5'-phosphate)-DNA + a 5'-end 5'-phospho-2'-deoxyribonucleoside-DNA + H(+)</text>
        <dbReference type="Rhea" id="RHEA:66592"/>
        <dbReference type="Rhea" id="RHEA-COMP:13180"/>
        <dbReference type="Rhea" id="RHEA-COMP:16897"/>
        <dbReference type="Rhea" id="RHEA-COMP:17067"/>
        <dbReference type="ChEBI" id="CHEBI:15378"/>
        <dbReference type="ChEBI" id="CHEBI:136412"/>
        <dbReference type="ChEBI" id="CHEBI:157695"/>
        <dbReference type="ChEBI" id="CHEBI:167181"/>
        <dbReference type="EC" id="4.2.99.18"/>
    </reaction>
</comment>
<dbReference type="GO" id="GO:0140078">
    <property type="term" value="F:class I DNA-(apurinic or apyrimidinic site) endonuclease activity"/>
    <property type="evidence" value="ECO:0007669"/>
    <property type="project" value="UniProtKB-EC"/>
</dbReference>
<dbReference type="Gene3D" id="1.10.340.30">
    <property type="entry name" value="Hypothetical protein, domain 2"/>
    <property type="match status" value="1"/>
</dbReference>
<evidence type="ECO:0000256" key="6">
    <source>
        <dbReference type="ARBA" id="ARBA00023239"/>
    </source>
</evidence>
<keyword evidence="6" id="KW-0456">Lyase</keyword>
<dbReference type="Pfam" id="PF07934">
    <property type="entry name" value="OGG_N"/>
    <property type="match status" value="1"/>
</dbReference>
<protein>
    <recommendedName>
        <fullName evidence="2">DNA-(apurinic or apyrimidinic site) lyase</fullName>
        <ecNumber evidence="2">4.2.99.18</ecNumber>
    </recommendedName>
</protein>
<evidence type="ECO:0000259" key="10">
    <source>
        <dbReference type="SMART" id="SM00478"/>
    </source>
</evidence>
<dbReference type="Proteomes" id="UP001273136">
    <property type="component" value="Unassembled WGS sequence"/>
</dbReference>
<comment type="similarity">
    <text evidence="1">Belongs to the type-1 OGG1 family.</text>
</comment>
<dbReference type="InterPro" id="IPR052054">
    <property type="entry name" value="Oxidative_DNA_repair_enzyme"/>
</dbReference>
<dbReference type="SUPFAM" id="SSF55945">
    <property type="entry name" value="TATA-box binding protein-like"/>
    <property type="match status" value="1"/>
</dbReference>
<dbReference type="InterPro" id="IPR003265">
    <property type="entry name" value="HhH-GPD_domain"/>
</dbReference>
<dbReference type="SUPFAM" id="SSF48150">
    <property type="entry name" value="DNA-glycosylase"/>
    <property type="match status" value="1"/>
</dbReference>
<evidence type="ECO:0000256" key="8">
    <source>
        <dbReference type="ARBA" id="ARBA00023295"/>
    </source>
</evidence>
<dbReference type="RefSeq" id="WP_338094303.1">
    <property type="nucleotide sequence ID" value="NZ_JAWDKA010000005.1"/>
</dbReference>
<dbReference type="EMBL" id="JAWDKA010000005">
    <property type="protein sequence ID" value="MDV0441900.1"/>
    <property type="molecule type" value="Genomic_DNA"/>
</dbReference>
<dbReference type="GO" id="GO:0006289">
    <property type="term" value="P:nucleotide-excision repair"/>
    <property type="evidence" value="ECO:0007669"/>
    <property type="project" value="InterPro"/>
</dbReference>
<keyword evidence="7" id="KW-0511">Multifunctional enzyme</keyword>
<evidence type="ECO:0000313" key="11">
    <source>
        <dbReference type="EMBL" id="MDV0441900.1"/>
    </source>
</evidence>
<keyword evidence="5" id="KW-0234">DNA repair</keyword>
<keyword evidence="8" id="KW-0326">Glycosidase</keyword>